<dbReference type="PANTHER" id="PTHR24096">
    <property type="entry name" value="LONG-CHAIN-FATTY-ACID--COA LIGASE"/>
    <property type="match status" value="1"/>
</dbReference>
<proteinExistence type="inferred from homology"/>
<feature type="domain" description="AMP-binding enzyme C-terminal" evidence="8">
    <location>
        <begin position="461"/>
        <end position="560"/>
    </location>
</feature>
<feature type="region of interest" description="Disordered" evidence="6">
    <location>
        <begin position="507"/>
        <end position="527"/>
    </location>
</feature>
<dbReference type="GO" id="GO:0005524">
    <property type="term" value="F:ATP binding"/>
    <property type="evidence" value="ECO:0007669"/>
    <property type="project" value="UniProtKB-KW"/>
</dbReference>
<dbReference type="InterPro" id="IPR045851">
    <property type="entry name" value="AMP-bd_C_sf"/>
</dbReference>
<dbReference type="EMBL" id="JAPDRN010000020">
    <property type="protein sequence ID" value="KAJ9638612.1"/>
    <property type="molecule type" value="Genomic_DNA"/>
</dbReference>
<comment type="pathway">
    <text evidence="1">Secondary metabolite biosynthesis.</text>
</comment>
<name>A0AA39CYT2_9EURO</name>
<keyword evidence="10" id="KW-1185">Reference proteome</keyword>
<evidence type="ECO:0000259" key="8">
    <source>
        <dbReference type="Pfam" id="PF13193"/>
    </source>
</evidence>
<evidence type="ECO:0000259" key="7">
    <source>
        <dbReference type="Pfam" id="PF00501"/>
    </source>
</evidence>
<evidence type="ECO:0000313" key="9">
    <source>
        <dbReference type="EMBL" id="KAJ9638612.1"/>
    </source>
</evidence>
<evidence type="ECO:0000256" key="5">
    <source>
        <dbReference type="ARBA" id="ARBA00022840"/>
    </source>
</evidence>
<dbReference type="SUPFAM" id="SSF56801">
    <property type="entry name" value="Acetyl-CoA synthetase-like"/>
    <property type="match status" value="1"/>
</dbReference>
<dbReference type="GO" id="GO:0016405">
    <property type="term" value="F:CoA-ligase activity"/>
    <property type="evidence" value="ECO:0007669"/>
    <property type="project" value="TreeGrafter"/>
</dbReference>
<dbReference type="InterPro" id="IPR020845">
    <property type="entry name" value="AMP-binding_CS"/>
</dbReference>
<keyword evidence="4" id="KW-0547">Nucleotide-binding</keyword>
<dbReference type="InterPro" id="IPR025110">
    <property type="entry name" value="AMP-bd_C"/>
</dbReference>
<evidence type="ECO:0000256" key="2">
    <source>
        <dbReference type="ARBA" id="ARBA00006432"/>
    </source>
</evidence>
<dbReference type="GO" id="GO:0019748">
    <property type="term" value="P:secondary metabolic process"/>
    <property type="evidence" value="ECO:0007669"/>
    <property type="project" value="TreeGrafter"/>
</dbReference>
<comment type="similarity">
    <text evidence="2">Belongs to the ATP-dependent AMP-binding enzyme family.</text>
</comment>
<dbReference type="Proteomes" id="UP001172681">
    <property type="component" value="Unassembled WGS sequence"/>
</dbReference>
<sequence>MSLSSASTTDHIWTSPQSLLSWSKETLTTDIVTFAFANLGQYDKNKPIFIDAKDPTKSISASQAYTTVCQLVNGLKNLGVKEGDCVCLHAFNNIWYPLVWLAIIGSGAIASPINPAYTSTELERHLRLTDPKFIFTQPGCLGSIAEVASKCNIPNSHIFLVENNQEPNIHGCHSWKTILAGSEEYDPVPLFEHGRSLQGRLALYAMTSGTTGLPKAAMIPHRYVVAQAAALEKQFITRNYQPSQLICLPVFHAFAAPLALVLPLRLGMQTYFLPKFNLSDFLQAISKFDITDAPVVPPILGTLAHLSSVDIQHLQSLRYVICAGATLNPNVQEKLASRLHRDANVAQCWGTTEAGWHTLVPWNEKDTSGSIGWLMADVELKLVDCNGHNIRREEQIGEALIRSPTLFSGYIGDVSATVDSFDRQGFYRTGDFAFVRGGKLYYNGRRKEIMKVNGWQVSPTEVETVLLEHPQIVDAAVYGVQTENGQGISQTMLCAYVVRRPLESVSTEKSGLSDKPQDERAQNRVSGQDVKDLVASKLISYKHLKQVTFVKKIPRSPTGKILRWRLNEVELEK</sequence>
<dbReference type="PROSITE" id="PS00455">
    <property type="entry name" value="AMP_BINDING"/>
    <property type="match status" value="1"/>
</dbReference>
<dbReference type="AlphaFoldDB" id="A0AA39CYT2"/>
<accession>A0AA39CYT2</accession>
<keyword evidence="3" id="KW-0436">Ligase</keyword>
<comment type="caution">
    <text evidence="9">The sequence shown here is derived from an EMBL/GenBank/DDBJ whole genome shotgun (WGS) entry which is preliminary data.</text>
</comment>
<dbReference type="Gene3D" id="3.30.300.30">
    <property type="match status" value="1"/>
</dbReference>
<gene>
    <name evidence="9" type="ORF">H2204_004088</name>
</gene>
<feature type="domain" description="AMP-dependent synthetase/ligase" evidence="7">
    <location>
        <begin position="44"/>
        <end position="410"/>
    </location>
</feature>
<dbReference type="PANTHER" id="PTHR24096:SF317">
    <property type="entry name" value="ADENYLATE-FORMING ENZYME AFEA"/>
    <property type="match status" value="1"/>
</dbReference>
<evidence type="ECO:0000256" key="6">
    <source>
        <dbReference type="SAM" id="MobiDB-lite"/>
    </source>
</evidence>
<evidence type="ECO:0000313" key="10">
    <source>
        <dbReference type="Proteomes" id="UP001172681"/>
    </source>
</evidence>
<reference evidence="9" key="1">
    <citation type="submission" date="2022-10" db="EMBL/GenBank/DDBJ databases">
        <title>Culturing micro-colonial fungi from biological soil crusts in the Mojave desert and describing Neophaeococcomyces mojavensis, and introducing the new genera and species Taxawa tesnikishii.</title>
        <authorList>
            <person name="Kurbessoian T."/>
            <person name="Stajich J.E."/>
        </authorList>
    </citation>
    <scope>NUCLEOTIDE SEQUENCE</scope>
    <source>
        <strain evidence="9">TK_35</strain>
    </source>
</reference>
<evidence type="ECO:0000256" key="4">
    <source>
        <dbReference type="ARBA" id="ARBA00022741"/>
    </source>
</evidence>
<protein>
    <recommendedName>
        <fullName evidence="11">4-coumarate--CoA ligase</fullName>
    </recommendedName>
</protein>
<feature type="compositionally biased region" description="Basic and acidic residues" evidence="6">
    <location>
        <begin position="511"/>
        <end position="522"/>
    </location>
</feature>
<dbReference type="Pfam" id="PF13193">
    <property type="entry name" value="AMP-binding_C"/>
    <property type="match status" value="1"/>
</dbReference>
<evidence type="ECO:0000256" key="1">
    <source>
        <dbReference type="ARBA" id="ARBA00005179"/>
    </source>
</evidence>
<dbReference type="Gene3D" id="3.40.50.12780">
    <property type="entry name" value="N-terminal domain of ligase-like"/>
    <property type="match status" value="1"/>
</dbReference>
<dbReference type="Pfam" id="PF00501">
    <property type="entry name" value="AMP-binding"/>
    <property type="match status" value="1"/>
</dbReference>
<evidence type="ECO:0000256" key="3">
    <source>
        <dbReference type="ARBA" id="ARBA00022598"/>
    </source>
</evidence>
<dbReference type="InterPro" id="IPR042099">
    <property type="entry name" value="ANL_N_sf"/>
</dbReference>
<keyword evidence="5" id="KW-0067">ATP-binding</keyword>
<evidence type="ECO:0008006" key="11">
    <source>
        <dbReference type="Google" id="ProtNLM"/>
    </source>
</evidence>
<organism evidence="9 10">
    <name type="scientific">Knufia peltigerae</name>
    <dbReference type="NCBI Taxonomy" id="1002370"/>
    <lineage>
        <taxon>Eukaryota</taxon>
        <taxon>Fungi</taxon>
        <taxon>Dikarya</taxon>
        <taxon>Ascomycota</taxon>
        <taxon>Pezizomycotina</taxon>
        <taxon>Eurotiomycetes</taxon>
        <taxon>Chaetothyriomycetidae</taxon>
        <taxon>Chaetothyriales</taxon>
        <taxon>Trichomeriaceae</taxon>
        <taxon>Knufia</taxon>
    </lineage>
</organism>
<dbReference type="InterPro" id="IPR000873">
    <property type="entry name" value="AMP-dep_synth/lig_dom"/>
</dbReference>